<dbReference type="AlphaFoldDB" id="A0A8J7FRL6"/>
<feature type="domain" description="Fibronectin type-III" evidence="1">
    <location>
        <begin position="122"/>
        <end position="218"/>
    </location>
</feature>
<dbReference type="SUPFAM" id="SSF82171">
    <property type="entry name" value="DPP6 N-terminal domain-like"/>
    <property type="match status" value="1"/>
</dbReference>
<comment type="caution">
    <text evidence="2">The sequence shown here is derived from an EMBL/GenBank/DDBJ whole genome shotgun (WGS) entry which is preliminary data.</text>
</comment>
<accession>A0A8J7FRL6</accession>
<dbReference type="GO" id="GO:0030246">
    <property type="term" value="F:carbohydrate binding"/>
    <property type="evidence" value="ECO:0007669"/>
    <property type="project" value="InterPro"/>
</dbReference>
<sequence length="503" mass="56201">MNKYINTVFLVLKLTLITFLFTQCSEDLVVGSEKGIIKGVVVKHSSNEPLAHVKITTAPTTSTIFTGSDGSFIIENVPIGDYSVKAELNGYIMEINGANIVDYGQEVSLVFEMKDDNALNSPPSIPELLSPINNAFDQALSVSLAWKSTDADDDPLTFKLLVKNNKSDDILIFEDIKAMNYTLENLNYGTSYFWQIVASDGINDDVYSETFKFQTSNIPHNRFHFVSLEGENHVIYSSNEEGVKFKFTKESVNSIRPRKNNSAGLISFLRISDGNTHLYTAKPDGSDAFRVTQIPLAGFNNNELDYAWSSNGSEFIYPNYNKLYKVNKDGSGTQLIYTTQDGSFITECAWSTDGSKIVLKTNNIDGYNVKIFVIDLVGNTLKTILENVSGAAGGLDISVDGSKILYCYDISGYQNYSYRQLNTHIFLYNILTDELIDISEKSKIPNGFIDIDPRFSPNEAEVIFTQTSNDGISRKDIYKISLGNDESESRVLLFNNAWMPDWE</sequence>
<dbReference type="GO" id="GO:0004180">
    <property type="term" value="F:carboxypeptidase activity"/>
    <property type="evidence" value="ECO:0007669"/>
    <property type="project" value="UniProtKB-KW"/>
</dbReference>
<keyword evidence="2" id="KW-0121">Carboxypeptidase</keyword>
<dbReference type="InterPro" id="IPR003961">
    <property type="entry name" value="FN3_dom"/>
</dbReference>
<keyword evidence="2" id="KW-0645">Protease</keyword>
<evidence type="ECO:0000313" key="3">
    <source>
        <dbReference type="Proteomes" id="UP000608754"/>
    </source>
</evidence>
<evidence type="ECO:0000313" key="2">
    <source>
        <dbReference type="EMBL" id="MBF0597268.1"/>
    </source>
</evidence>
<protein>
    <submittedName>
        <fullName evidence="2">Carboxypeptidase regulatory-like domain-containing protein</fullName>
    </submittedName>
</protein>
<dbReference type="Proteomes" id="UP000608754">
    <property type="component" value="Unassembled WGS sequence"/>
</dbReference>
<dbReference type="Gene3D" id="2.60.40.10">
    <property type="entry name" value="Immunoglobulins"/>
    <property type="match status" value="1"/>
</dbReference>
<dbReference type="Gene3D" id="2.60.40.1120">
    <property type="entry name" value="Carboxypeptidase-like, regulatory domain"/>
    <property type="match status" value="1"/>
</dbReference>
<proteinExistence type="predicted"/>
<dbReference type="Pfam" id="PF13620">
    <property type="entry name" value="CarboxypepD_reg"/>
    <property type="match status" value="1"/>
</dbReference>
<gene>
    <name evidence="2" type="ORF">IM532_07385</name>
</gene>
<dbReference type="RefSeq" id="WP_194182816.1">
    <property type="nucleotide sequence ID" value="NZ_JADGIK010000004.1"/>
</dbReference>
<organism evidence="2 3">
    <name type="scientific">Faecalibacter rhinopitheci</name>
    <dbReference type="NCBI Taxonomy" id="2779678"/>
    <lineage>
        <taxon>Bacteria</taxon>
        <taxon>Pseudomonadati</taxon>
        <taxon>Bacteroidota</taxon>
        <taxon>Flavobacteriia</taxon>
        <taxon>Flavobacteriales</taxon>
        <taxon>Weeksellaceae</taxon>
        <taxon>Faecalibacter</taxon>
    </lineage>
</organism>
<dbReference type="EMBL" id="JADGIK010000004">
    <property type="protein sequence ID" value="MBF0597268.1"/>
    <property type="molecule type" value="Genomic_DNA"/>
</dbReference>
<dbReference type="PROSITE" id="PS50853">
    <property type="entry name" value="FN3"/>
    <property type="match status" value="1"/>
</dbReference>
<keyword evidence="3" id="KW-1185">Reference proteome</keyword>
<dbReference type="InterPro" id="IPR013784">
    <property type="entry name" value="Carb-bd-like_fold"/>
</dbReference>
<name>A0A8J7FRL6_9FLAO</name>
<dbReference type="InterPro" id="IPR036116">
    <property type="entry name" value="FN3_sf"/>
</dbReference>
<reference evidence="2" key="1">
    <citation type="submission" date="2020-10" db="EMBL/GenBank/DDBJ databases">
        <authorList>
            <person name="Lu T."/>
            <person name="Wang Q."/>
            <person name="Han X."/>
        </authorList>
    </citation>
    <scope>NUCLEOTIDE SEQUENCE</scope>
    <source>
        <strain evidence="2">WQ 117</strain>
    </source>
</reference>
<keyword evidence="2" id="KW-0378">Hydrolase</keyword>
<dbReference type="SUPFAM" id="SSF49452">
    <property type="entry name" value="Starch-binding domain-like"/>
    <property type="match status" value="1"/>
</dbReference>
<evidence type="ECO:0000259" key="1">
    <source>
        <dbReference type="PROSITE" id="PS50853"/>
    </source>
</evidence>
<dbReference type="InterPro" id="IPR013783">
    <property type="entry name" value="Ig-like_fold"/>
</dbReference>
<dbReference type="PANTHER" id="PTHR36842:SF1">
    <property type="entry name" value="PROTEIN TOLB"/>
    <property type="match status" value="1"/>
</dbReference>
<dbReference type="SUPFAM" id="SSF49265">
    <property type="entry name" value="Fibronectin type III"/>
    <property type="match status" value="1"/>
</dbReference>
<dbReference type="Gene3D" id="2.120.10.30">
    <property type="entry name" value="TolB, C-terminal domain"/>
    <property type="match status" value="1"/>
</dbReference>
<dbReference type="PANTHER" id="PTHR36842">
    <property type="entry name" value="PROTEIN TOLB HOMOLOG"/>
    <property type="match status" value="1"/>
</dbReference>
<dbReference type="InterPro" id="IPR011042">
    <property type="entry name" value="6-blade_b-propeller_TolB-like"/>
</dbReference>